<organism evidence="1 2">
    <name type="scientific">Methylobacterium isbiliense</name>
    <dbReference type="NCBI Taxonomy" id="315478"/>
    <lineage>
        <taxon>Bacteria</taxon>
        <taxon>Pseudomonadati</taxon>
        <taxon>Pseudomonadota</taxon>
        <taxon>Alphaproteobacteria</taxon>
        <taxon>Hyphomicrobiales</taxon>
        <taxon>Methylobacteriaceae</taxon>
        <taxon>Methylobacterium</taxon>
    </lineage>
</organism>
<accession>A0ABQ4SGK6</accession>
<proteinExistence type="predicted"/>
<dbReference type="EMBL" id="BPQQ01000053">
    <property type="protein sequence ID" value="GJE02355.1"/>
    <property type="molecule type" value="Genomic_DNA"/>
</dbReference>
<dbReference type="Pfam" id="PF00459">
    <property type="entry name" value="Inositol_P"/>
    <property type="match status" value="1"/>
</dbReference>
<gene>
    <name evidence="1" type="ORF">GMJLKIPL_4302</name>
</gene>
<comment type="caution">
    <text evidence="1">The sequence shown here is derived from an EMBL/GenBank/DDBJ whole genome shotgun (WGS) entry which is preliminary data.</text>
</comment>
<evidence type="ECO:0000313" key="1">
    <source>
        <dbReference type="EMBL" id="GJE02355.1"/>
    </source>
</evidence>
<protein>
    <recommendedName>
        <fullName evidence="3">Inositol monophosphatase</fullName>
    </recommendedName>
</protein>
<reference evidence="1" key="2">
    <citation type="submission" date="2021-08" db="EMBL/GenBank/DDBJ databases">
        <authorList>
            <person name="Tani A."/>
            <person name="Ola A."/>
            <person name="Ogura Y."/>
            <person name="Katsura K."/>
            <person name="Hayashi T."/>
        </authorList>
    </citation>
    <scope>NUCLEOTIDE SEQUENCE</scope>
    <source>
        <strain evidence="1">DSM 17168</strain>
    </source>
</reference>
<evidence type="ECO:0000313" key="2">
    <source>
        <dbReference type="Proteomes" id="UP001055153"/>
    </source>
</evidence>
<name>A0ABQ4SGK6_9HYPH</name>
<sequence length="300" mass="32686">MTDAPASAILARLLAFAEDAALVALRQREAGLSVTYKDAGLGQALTQADLAISRLLHERFGPRLIEEETALDLGHATARRLLAEDDWTFVGDPVDGTKPYAGGLASWGTMVAACRAGWPRASVLSLPAWFDDRTDPFRTAPAQEQRGLLLAAVEGTAYWAPTRGGRRAEALRPLLRPDRRTFHVGWLPVAAQRYTLDYDHGVFPWGESSAISDAALVALGRLDATFQNHMFWDAAPILPVLEALGFGLHRWPDLAPPPAMLIDLFDDRFSGHDALWMLCRDRDQAGILARAVRACPTGAA</sequence>
<dbReference type="SUPFAM" id="SSF56655">
    <property type="entry name" value="Carbohydrate phosphatase"/>
    <property type="match status" value="1"/>
</dbReference>
<dbReference type="InterPro" id="IPR000760">
    <property type="entry name" value="Inositol_monophosphatase-like"/>
</dbReference>
<dbReference type="Gene3D" id="3.30.540.10">
    <property type="entry name" value="Fructose-1,6-Bisphosphatase, subunit A, domain 1"/>
    <property type="match status" value="1"/>
</dbReference>
<reference evidence="1" key="1">
    <citation type="journal article" date="2021" name="Front. Microbiol.">
        <title>Comprehensive Comparative Genomics and Phenotyping of Methylobacterium Species.</title>
        <authorList>
            <person name="Alessa O."/>
            <person name="Ogura Y."/>
            <person name="Fujitani Y."/>
            <person name="Takami H."/>
            <person name="Hayashi T."/>
            <person name="Sahin N."/>
            <person name="Tani A."/>
        </authorList>
    </citation>
    <scope>NUCLEOTIDE SEQUENCE</scope>
    <source>
        <strain evidence="1">DSM 17168</strain>
    </source>
</reference>
<dbReference type="RefSeq" id="WP_238238351.1">
    <property type="nucleotide sequence ID" value="NZ_BPQQ01000053.1"/>
</dbReference>
<evidence type="ECO:0008006" key="3">
    <source>
        <dbReference type="Google" id="ProtNLM"/>
    </source>
</evidence>
<keyword evidence="2" id="KW-1185">Reference proteome</keyword>
<dbReference type="Proteomes" id="UP001055153">
    <property type="component" value="Unassembled WGS sequence"/>
</dbReference>